<dbReference type="SUPFAM" id="SSF56436">
    <property type="entry name" value="C-type lectin-like"/>
    <property type="match status" value="1"/>
</dbReference>
<evidence type="ECO:0000313" key="3">
    <source>
        <dbReference type="Proteomes" id="UP001496674"/>
    </source>
</evidence>
<keyword evidence="3" id="KW-1185">Reference proteome</keyword>
<feature type="domain" description="Sulfatase-modifying factor enzyme-like" evidence="1">
    <location>
        <begin position="672"/>
        <end position="921"/>
    </location>
</feature>
<proteinExistence type="predicted"/>
<dbReference type="PANTHER" id="PTHR23150">
    <property type="entry name" value="SULFATASE MODIFYING FACTOR 1, 2"/>
    <property type="match status" value="1"/>
</dbReference>
<evidence type="ECO:0000313" key="2">
    <source>
        <dbReference type="EMBL" id="BEH00201.1"/>
    </source>
</evidence>
<dbReference type="Pfam" id="PF03781">
    <property type="entry name" value="FGE-sulfatase"/>
    <property type="match status" value="1"/>
</dbReference>
<evidence type="ECO:0000259" key="1">
    <source>
        <dbReference type="Pfam" id="PF03781"/>
    </source>
</evidence>
<dbReference type="InterPro" id="IPR042095">
    <property type="entry name" value="SUMF_sf"/>
</dbReference>
<dbReference type="Proteomes" id="UP001496674">
    <property type="component" value="Chromosome"/>
</dbReference>
<protein>
    <recommendedName>
        <fullName evidence="1">Sulfatase-modifying factor enzyme-like domain-containing protein</fullName>
    </recommendedName>
</protein>
<organism evidence="2 3">
    <name type="scientific">Bacteroides sedimenti</name>
    <dbReference type="NCBI Taxonomy" id="2136147"/>
    <lineage>
        <taxon>Bacteria</taxon>
        <taxon>Pseudomonadati</taxon>
        <taxon>Bacteroidota</taxon>
        <taxon>Bacteroidia</taxon>
        <taxon>Bacteroidales</taxon>
        <taxon>Bacteroidaceae</taxon>
        <taxon>Bacteroides</taxon>
    </lineage>
</organism>
<dbReference type="InterPro" id="IPR051043">
    <property type="entry name" value="Sulfatase_Mod_Factor_Kinase"/>
</dbReference>
<gene>
    <name evidence="2" type="ORF">BSYN_24650</name>
</gene>
<dbReference type="InterPro" id="IPR005532">
    <property type="entry name" value="SUMF_dom"/>
</dbReference>
<accession>A0ABN6Z6N9</accession>
<dbReference type="InterPro" id="IPR016187">
    <property type="entry name" value="CTDL_fold"/>
</dbReference>
<sequence length="924" mass="106212">MVGISIFIQLYAQPVNGGSLEIKKALEILSADIGVNFPNSLPLVSYKIGDKYYTSNNSKDIIDISFCKIEYNYGVKGKITFKNISKDTIVLHNVVPLGESADHVYITGKGNHELSRTHLFRPYYAPVNVIVPDNSWELGFSAVTIPDGKNVAALVRRDKESLKLGKRRRFETELYPGGSVSYNLWMDTYNGDWQEGLRLMFQKRYLYDVEVDKFDDSLLKRDDLKWIKSSYAVNLMMAWDNRFYNNADGNFHVKEHLQKMKKLIGGYDIYSIWPTWPALGMDQRNQWDMFRDLPGGYEKLRQLSDICHNLGTKFFVCYNPWDGSTRSSEGHFDGMTNITKVANIDGFVLDTQSGSSKDLQNAADAARPGVVMYSEGMAVPKDMQGIPSGRVHNALYYPPMLNLNKFIKPDFAIFRVAEEAREAIHREFNVSFFNGYGTEINNFPSGKFEWSDDQMRYWGKLLRIQRENSKNFLQSSYVPLCPTLHDSIYVNIWPKNDKTVYTIYNLHPEGYRGNLFEVSPTVGKHFVDLYMHEELDLNHNNGKWYIPVKLESFNCYDLGTNNESSVSAIAQFPTLLQVGLKSDILNISANKGTKIRLWAGIPSYEKKTIEFSIEERSIRLLDLYPFYEGKYVIQLFDEDELLDEKVVIIPPGTARLVSQVEKTLPVKKEPVNMVKISAGLFRCDNYRIGDSFIPYPEDLTKKGESVQMKKFFMDKYPVTNAQYKEFLESTSYQPADRTNFLKHWIDGNIPAGQENYPVIYVTLEDAQAYAKWAGKRLPTEMEWQYAAQTEKGNEWPWVQKTPVTRVEDFITNTLSVWKLKGIEPTRCNLGDGALYPVGKYVKGRNEYGLYDLVGCVWQLTNDVYDNSTYKYIMVKGGSYFLPSSSFWYVQGGPRELNFRQYLLRVSPSFERKATVGFRCVKDAL</sequence>
<reference evidence="2 3" key="1">
    <citation type="submission" date="2023-04" db="EMBL/GenBank/DDBJ databases">
        <title>Draft genome sequence of acteroides sedimenti strain YN3PY1.</title>
        <authorList>
            <person name="Yoshida N."/>
        </authorList>
    </citation>
    <scope>NUCLEOTIDE SEQUENCE [LARGE SCALE GENOMIC DNA]</scope>
    <source>
        <strain evidence="2 3">YN3PY1</strain>
    </source>
</reference>
<dbReference type="PANTHER" id="PTHR23150:SF19">
    <property type="entry name" value="FORMYLGLYCINE-GENERATING ENZYME"/>
    <property type="match status" value="1"/>
</dbReference>
<dbReference type="EMBL" id="AP028055">
    <property type="protein sequence ID" value="BEH00201.1"/>
    <property type="molecule type" value="Genomic_DNA"/>
</dbReference>
<dbReference type="Gene3D" id="3.90.1580.10">
    <property type="entry name" value="paralog of FGE (formylglycine-generating enzyme)"/>
    <property type="match status" value="1"/>
</dbReference>
<name>A0ABN6Z6N9_9BACE</name>